<sequence length="323" mass="34896">MTSLVSIEPSDDPVGDLLNILDVRPVGSATISASFDEDGERRVDLGQSAADLFVGESQPQPHGRIFGGQVLAQCIVAAGRTVGEIKPGVPRHIHSLHGYFLRPGDAAQPVRFAVERLRDGGSFSARRVHAIQNGAPILSVIMSFQEDAGGIDHQVTMPDVPAPESLPTTADIVGDIDHPMAQHWARGRAVDVRHVEGGLYLAPADERQPFQNLWMRTLREVPNDPLLSAAILAYASDYSMLEAAMRANGIAWSSPGYRAASLDHAMWFHRPVDLTQWILFAQESPSTSGGRGLGVGRMFTEDGTLVATVAQEGMMRLKDAPRP</sequence>
<evidence type="ECO:0000256" key="3">
    <source>
        <dbReference type="ARBA" id="ARBA00022801"/>
    </source>
</evidence>
<dbReference type="Gene3D" id="2.40.160.210">
    <property type="entry name" value="Acyl-CoA thioesterase, double hotdog domain"/>
    <property type="match status" value="1"/>
</dbReference>
<protein>
    <recommendedName>
        <fullName evidence="6">Acyl-CoA thioesterase 2</fullName>
    </recommendedName>
    <alternativeName>
        <fullName evidence="7">Thioesterase II</fullName>
    </alternativeName>
</protein>
<evidence type="ECO:0000259" key="9">
    <source>
        <dbReference type="Pfam" id="PF13622"/>
    </source>
</evidence>
<organism evidence="10 11">
    <name type="scientific">Dermacoccus nishinomiyaensis</name>
    <dbReference type="NCBI Taxonomy" id="1274"/>
    <lineage>
        <taxon>Bacteria</taxon>
        <taxon>Bacillati</taxon>
        <taxon>Actinomycetota</taxon>
        <taxon>Actinomycetes</taxon>
        <taxon>Micrococcales</taxon>
        <taxon>Dermacoccaceae</taxon>
        <taxon>Dermacoccus</taxon>
    </lineage>
</organism>
<feature type="domain" description="Acyl-CoA thioesterase 2 C-terminal" evidence="8">
    <location>
        <begin position="211"/>
        <end position="314"/>
    </location>
</feature>
<dbReference type="GO" id="GO:0005829">
    <property type="term" value="C:cytosol"/>
    <property type="evidence" value="ECO:0007669"/>
    <property type="project" value="TreeGrafter"/>
</dbReference>
<dbReference type="RefSeq" id="WP_038567515.1">
    <property type="nucleotide sequence ID" value="NZ_CP008889.1"/>
</dbReference>
<evidence type="ECO:0000256" key="6">
    <source>
        <dbReference type="ARBA" id="ARBA00071120"/>
    </source>
</evidence>
<dbReference type="FunFam" id="2.40.160.210:FF:000001">
    <property type="entry name" value="Acyl-CoA thioesterase II"/>
    <property type="match status" value="1"/>
</dbReference>
<dbReference type="EMBL" id="CP008889">
    <property type="protein sequence ID" value="AIF40456.1"/>
    <property type="molecule type" value="Genomic_DNA"/>
</dbReference>
<dbReference type="CDD" id="cd03444">
    <property type="entry name" value="Thioesterase_II_repeat1"/>
    <property type="match status" value="1"/>
</dbReference>
<dbReference type="InterPro" id="IPR049449">
    <property type="entry name" value="TesB_ACOT8-like_N"/>
</dbReference>
<accession>A0A075JDS8</accession>
<dbReference type="CDD" id="cd03445">
    <property type="entry name" value="Thioesterase_II_repeat2"/>
    <property type="match status" value="1"/>
</dbReference>
<dbReference type="HOGENOM" id="CLU_032690_0_1_11"/>
<keyword evidence="3" id="KW-0378">Hydrolase</keyword>
<dbReference type="Pfam" id="PF02551">
    <property type="entry name" value="Acyl_CoA_thio"/>
    <property type="match status" value="1"/>
</dbReference>
<comment type="catalytic activity">
    <reaction evidence="5">
        <text>a fatty acyl-CoA + H2O = a fatty acid + CoA + H(+)</text>
        <dbReference type="Rhea" id="RHEA:16781"/>
        <dbReference type="ChEBI" id="CHEBI:15377"/>
        <dbReference type="ChEBI" id="CHEBI:15378"/>
        <dbReference type="ChEBI" id="CHEBI:28868"/>
        <dbReference type="ChEBI" id="CHEBI:57287"/>
        <dbReference type="ChEBI" id="CHEBI:77636"/>
        <dbReference type="EC" id="3.1.2.20"/>
    </reaction>
    <physiologicalReaction direction="left-to-right" evidence="5">
        <dbReference type="Rhea" id="RHEA:16782"/>
    </physiologicalReaction>
</comment>
<dbReference type="GeneID" id="41840600"/>
<dbReference type="PANTHER" id="PTHR11066:SF34">
    <property type="entry name" value="ACYL-COENZYME A THIOESTERASE 8"/>
    <property type="match status" value="1"/>
</dbReference>
<dbReference type="GO" id="GO:0009062">
    <property type="term" value="P:fatty acid catabolic process"/>
    <property type="evidence" value="ECO:0007669"/>
    <property type="project" value="TreeGrafter"/>
</dbReference>
<dbReference type="InterPro" id="IPR042171">
    <property type="entry name" value="Acyl-CoA_hotdog"/>
</dbReference>
<dbReference type="KEGG" id="dni:HX89_05295"/>
<dbReference type="InterPro" id="IPR025652">
    <property type="entry name" value="TesB_C"/>
</dbReference>
<gene>
    <name evidence="10" type="ORF">HX89_05295</name>
</gene>
<evidence type="ECO:0000259" key="8">
    <source>
        <dbReference type="Pfam" id="PF02551"/>
    </source>
</evidence>
<proteinExistence type="inferred from homology"/>
<comment type="similarity">
    <text evidence="1">Belongs to the C/M/P thioester hydrolase family.</text>
</comment>
<dbReference type="OrthoDB" id="9781019at2"/>
<evidence type="ECO:0000256" key="2">
    <source>
        <dbReference type="ARBA" id="ARBA00011881"/>
    </source>
</evidence>
<dbReference type="PANTHER" id="PTHR11066">
    <property type="entry name" value="ACYL-COA THIOESTERASE"/>
    <property type="match status" value="1"/>
</dbReference>
<name>A0A075JDS8_9MICO</name>
<evidence type="ECO:0000256" key="7">
    <source>
        <dbReference type="ARBA" id="ARBA00079653"/>
    </source>
</evidence>
<dbReference type="GO" id="GO:0047617">
    <property type="term" value="F:fatty acyl-CoA hydrolase activity"/>
    <property type="evidence" value="ECO:0007669"/>
    <property type="project" value="UniProtKB-EC"/>
</dbReference>
<evidence type="ECO:0000313" key="10">
    <source>
        <dbReference type="EMBL" id="AIF40456.1"/>
    </source>
</evidence>
<dbReference type="GO" id="GO:0006637">
    <property type="term" value="P:acyl-CoA metabolic process"/>
    <property type="evidence" value="ECO:0007669"/>
    <property type="project" value="InterPro"/>
</dbReference>
<dbReference type="InterPro" id="IPR029069">
    <property type="entry name" value="HotDog_dom_sf"/>
</dbReference>
<reference evidence="10 11" key="1">
    <citation type="submission" date="2014-07" db="EMBL/GenBank/DDBJ databases">
        <title>Genome Sequencing of Dermacoccus nishinomiyaensis.</title>
        <authorList>
            <person name="Hong K.W."/>
            <person name="Chan K.G."/>
        </authorList>
    </citation>
    <scope>NUCLEOTIDE SEQUENCE [LARGE SCALE GENOMIC DNA]</scope>
    <source>
        <strain evidence="10 11">M25</strain>
    </source>
</reference>
<keyword evidence="4" id="KW-0443">Lipid metabolism</keyword>
<dbReference type="InterPro" id="IPR003703">
    <property type="entry name" value="Acyl_CoA_thio"/>
</dbReference>
<dbReference type="eggNOG" id="COG1946">
    <property type="taxonomic scope" value="Bacteria"/>
</dbReference>
<evidence type="ECO:0000313" key="11">
    <source>
        <dbReference type="Proteomes" id="UP000027986"/>
    </source>
</evidence>
<evidence type="ECO:0000256" key="5">
    <source>
        <dbReference type="ARBA" id="ARBA00050943"/>
    </source>
</evidence>
<dbReference type="AlphaFoldDB" id="A0A075JDS8"/>
<dbReference type="Proteomes" id="UP000027986">
    <property type="component" value="Chromosome"/>
</dbReference>
<dbReference type="Pfam" id="PF13622">
    <property type="entry name" value="4HBT_3"/>
    <property type="match status" value="1"/>
</dbReference>
<evidence type="ECO:0000256" key="1">
    <source>
        <dbReference type="ARBA" id="ARBA00006538"/>
    </source>
</evidence>
<evidence type="ECO:0000256" key="4">
    <source>
        <dbReference type="ARBA" id="ARBA00023098"/>
    </source>
</evidence>
<keyword evidence="11" id="KW-1185">Reference proteome</keyword>
<feature type="domain" description="Acyl-CoA thioesterase-like N-terminal HotDog" evidence="9">
    <location>
        <begin position="61"/>
        <end position="145"/>
    </location>
</feature>
<comment type="subunit">
    <text evidence="2">Homotetramer.</text>
</comment>
<dbReference type="SUPFAM" id="SSF54637">
    <property type="entry name" value="Thioesterase/thiol ester dehydrase-isomerase"/>
    <property type="match status" value="2"/>
</dbReference>